<gene>
    <name evidence="2" type="ORF">C8D94_1011192</name>
</gene>
<reference evidence="2 3" key="1">
    <citation type="submission" date="2018-07" db="EMBL/GenBank/DDBJ databases">
        <title>Genomic Encyclopedia of Type Strains, Phase IV (KMG-IV): sequencing the most valuable type-strain genomes for metagenomic binning, comparative biology and taxonomic classification.</title>
        <authorList>
            <person name="Goeker M."/>
        </authorList>
    </citation>
    <scope>NUCLEOTIDE SEQUENCE [LARGE SCALE GENOMIC DNA]</scope>
    <source>
        <strain evidence="2 3">DSM 101478</strain>
    </source>
</reference>
<dbReference type="Gene3D" id="3.40.50.720">
    <property type="entry name" value="NAD(P)-binding Rossmann-like Domain"/>
    <property type="match status" value="1"/>
</dbReference>
<name>A0A370QLR2_9FLAO</name>
<dbReference type="InterPro" id="IPR021295">
    <property type="entry name" value="DUF2867"/>
</dbReference>
<dbReference type="GO" id="GO:0005737">
    <property type="term" value="C:cytoplasm"/>
    <property type="evidence" value="ECO:0007669"/>
    <property type="project" value="TreeGrafter"/>
</dbReference>
<dbReference type="GO" id="GO:0004029">
    <property type="term" value="F:aldehyde dehydrogenase (NAD+) activity"/>
    <property type="evidence" value="ECO:0007669"/>
    <property type="project" value="TreeGrafter"/>
</dbReference>
<comment type="caution">
    <text evidence="2">The sequence shown here is derived from an EMBL/GenBank/DDBJ whole genome shotgun (WGS) entry which is preliminary data.</text>
</comment>
<dbReference type="Proteomes" id="UP000255317">
    <property type="component" value="Unassembled WGS sequence"/>
</dbReference>
<dbReference type="Pfam" id="PF11066">
    <property type="entry name" value="DUF2867"/>
    <property type="match status" value="1"/>
</dbReference>
<dbReference type="SUPFAM" id="SSF51735">
    <property type="entry name" value="NAD(P)-binding Rossmann-fold domains"/>
    <property type="match status" value="1"/>
</dbReference>
<dbReference type="PANTHER" id="PTHR48079:SF6">
    <property type="entry name" value="NAD(P)-BINDING DOMAIN-CONTAINING PROTEIN-RELATED"/>
    <property type="match status" value="1"/>
</dbReference>
<dbReference type="InterPro" id="IPR036291">
    <property type="entry name" value="NAD(P)-bd_dom_sf"/>
</dbReference>
<evidence type="ECO:0000259" key="1">
    <source>
        <dbReference type="Pfam" id="PF13460"/>
    </source>
</evidence>
<organism evidence="2 3">
    <name type="scientific">Marinirhabdus gelatinilytica</name>
    <dbReference type="NCBI Taxonomy" id="1703343"/>
    <lineage>
        <taxon>Bacteria</taxon>
        <taxon>Pseudomonadati</taxon>
        <taxon>Bacteroidota</taxon>
        <taxon>Flavobacteriia</taxon>
        <taxon>Flavobacteriales</taxon>
        <taxon>Flavobacteriaceae</taxon>
    </lineage>
</organism>
<dbReference type="AlphaFoldDB" id="A0A370QLR2"/>
<keyword evidence="3" id="KW-1185">Reference proteome</keyword>
<feature type="domain" description="NAD(P)-binding" evidence="1">
    <location>
        <begin position="21"/>
        <end position="159"/>
    </location>
</feature>
<evidence type="ECO:0000313" key="2">
    <source>
        <dbReference type="EMBL" id="RDK89306.1"/>
    </source>
</evidence>
<dbReference type="InterPro" id="IPR051783">
    <property type="entry name" value="NAD(P)-dependent_oxidoreduct"/>
</dbReference>
<evidence type="ECO:0000313" key="3">
    <source>
        <dbReference type="Proteomes" id="UP000255317"/>
    </source>
</evidence>
<proteinExistence type="predicted"/>
<sequence>MFRKYNLSLNKIQVLKILLTGANGYIGMRLLPLLLEEGHQVVCSVRNANRLSIAEDLKQKIEIVEIDFLEEVEPNKLPKDIDAAYYLIHSMSASTDDFDEKEEQSAKNFNTYLQHTQYKQVIYLGGIANEKNLSKHLRSRKNVEETLRSGNAQLTVLRAAIIVGSGSASFEIIRDLCEKLPVMITPKWVKTRCQPIAIRDVLGYLTGVLGNEKAYGESFDIGGPDILSYKEMMLGYAKCRNLSIAIIDVPFMSPKLSSYWLYFVTSTSYKLALNLVDSMRVEVISKDTRLQEMLDIQPVSYTKAIDLAFKKIKQNQVVSSWKDSMVSGRFKKELKKYVEVPDQGCLKDKQTVQLKNPEKALENIWSIGGNRGWYYGNWLWKIRGYLDKLFGGVGLRRGRTHPNKIYEGDSLDFWRVILADKNEKRLLLFAEMRVPGEAWLEFEIDANNVLHQTATFRPRGLTGRLYWYTMLPFHYFIFAGMINRIAESTYEIEE</sequence>
<dbReference type="PANTHER" id="PTHR48079">
    <property type="entry name" value="PROTEIN YEEZ"/>
    <property type="match status" value="1"/>
</dbReference>
<dbReference type="Pfam" id="PF13460">
    <property type="entry name" value="NAD_binding_10"/>
    <property type="match status" value="1"/>
</dbReference>
<dbReference type="EMBL" id="QRAO01000001">
    <property type="protein sequence ID" value="RDK89306.1"/>
    <property type="molecule type" value="Genomic_DNA"/>
</dbReference>
<accession>A0A370QLR2</accession>
<protein>
    <submittedName>
        <fullName evidence="2">Uncharacterized protein YbjT (DUF2867 family)</fullName>
    </submittedName>
</protein>
<dbReference type="InterPro" id="IPR016040">
    <property type="entry name" value="NAD(P)-bd_dom"/>
</dbReference>